<gene>
    <name evidence="1" type="ORF">ABNK63_13155</name>
</gene>
<dbReference type="RefSeq" id="WP_350015883.1">
    <property type="nucleotide sequence ID" value="NZ_CP157948.1"/>
</dbReference>
<evidence type="ECO:0000313" key="1">
    <source>
        <dbReference type="EMBL" id="XBS89333.1"/>
    </source>
</evidence>
<name>A0AAU7QKR0_9GAMM</name>
<sequence length="41" mass="4551">MSVEVNGRSLTIPGEMFFPPGGKIGFAIYTHEIKYWDHPAG</sequence>
<dbReference type="AlphaFoldDB" id="A0AAU7QKR0"/>
<dbReference type="Pfam" id="PF15603">
    <property type="entry name" value="Imm74"/>
    <property type="match status" value="1"/>
</dbReference>
<accession>A0AAU7QKR0</accession>
<organism evidence="1">
    <name type="scientific">Rhodanobacter sp. IGA1.0</name>
    <dbReference type="NCBI Taxonomy" id="3158582"/>
    <lineage>
        <taxon>Bacteria</taxon>
        <taxon>Pseudomonadati</taxon>
        <taxon>Pseudomonadota</taxon>
        <taxon>Gammaproteobacteria</taxon>
        <taxon>Lysobacterales</taxon>
        <taxon>Rhodanobacteraceae</taxon>
        <taxon>Rhodanobacter</taxon>
    </lineage>
</organism>
<dbReference type="EMBL" id="CP157948">
    <property type="protein sequence ID" value="XBS89333.1"/>
    <property type="molecule type" value="Genomic_DNA"/>
</dbReference>
<proteinExistence type="predicted"/>
<protein>
    <submittedName>
        <fullName evidence="1">Imm74 family immunity protein</fullName>
    </submittedName>
</protein>
<dbReference type="InterPro" id="IPR028148">
    <property type="entry name" value="Imm74"/>
</dbReference>
<reference evidence="1" key="1">
    <citation type="submission" date="2024-06" db="EMBL/GenBank/DDBJ databases">
        <authorList>
            <person name="Sun Y."/>
        </authorList>
    </citation>
    <scope>NUCLEOTIDE SEQUENCE</scope>
    <source>
        <strain evidence="1">IGA1.0</strain>
    </source>
</reference>